<reference evidence="2 3" key="1">
    <citation type="submission" date="2019-11" db="EMBL/GenBank/DDBJ databases">
        <title>Whole genome sequence of Haloferax sp. MBLA0078.</title>
        <authorList>
            <person name="Seo M.-J."/>
            <person name="Cho E.-S."/>
        </authorList>
    </citation>
    <scope>NUCLEOTIDE SEQUENCE [LARGE SCALE GENOMIC DNA]</scope>
    <source>
        <strain evidence="2 3">MBLA0078</strain>
    </source>
</reference>
<dbReference type="EMBL" id="WKJQ01000001">
    <property type="protein sequence ID" value="MRW95444.1"/>
    <property type="molecule type" value="Genomic_DNA"/>
</dbReference>
<dbReference type="AlphaFoldDB" id="A0A6A8G2Q2"/>
<dbReference type="RefSeq" id="WP_151109100.1">
    <property type="nucleotide sequence ID" value="NZ_WKJQ01000001.1"/>
</dbReference>
<evidence type="ECO:0000256" key="1">
    <source>
        <dbReference type="SAM" id="Phobius"/>
    </source>
</evidence>
<protein>
    <submittedName>
        <fullName evidence="2">Uncharacterized protein</fullName>
    </submittedName>
</protein>
<keyword evidence="1" id="KW-0472">Membrane</keyword>
<organism evidence="2 3">
    <name type="scientific">Haloferax marinum</name>
    <dbReference type="NCBI Taxonomy" id="2666143"/>
    <lineage>
        <taxon>Archaea</taxon>
        <taxon>Methanobacteriati</taxon>
        <taxon>Methanobacteriota</taxon>
        <taxon>Stenosarchaea group</taxon>
        <taxon>Halobacteria</taxon>
        <taxon>Halobacteriales</taxon>
        <taxon>Haloferacaceae</taxon>
        <taxon>Haloferax</taxon>
    </lineage>
</organism>
<dbReference type="Proteomes" id="UP000443423">
    <property type="component" value="Unassembled WGS sequence"/>
</dbReference>
<accession>A0A6A8G2Q2</accession>
<keyword evidence="1" id="KW-0812">Transmembrane</keyword>
<name>A0A6A8G2Q2_9EURY</name>
<evidence type="ECO:0000313" key="2">
    <source>
        <dbReference type="EMBL" id="MRW95444.1"/>
    </source>
</evidence>
<keyword evidence="1" id="KW-1133">Transmembrane helix</keyword>
<evidence type="ECO:0000313" key="3">
    <source>
        <dbReference type="Proteomes" id="UP000443423"/>
    </source>
</evidence>
<feature type="transmembrane region" description="Helical" evidence="1">
    <location>
        <begin position="57"/>
        <end position="79"/>
    </location>
</feature>
<feature type="transmembrane region" description="Helical" evidence="1">
    <location>
        <begin position="12"/>
        <end position="37"/>
    </location>
</feature>
<keyword evidence="3" id="KW-1185">Reference proteome</keyword>
<sequence>MSDSVTRDQPDLLRTLQQLGIIVGIPVWAFLWFWPMIGQDFTSYSGIDYLLHAESAVAGFFFSGLFVGLVVVALMYNVAR</sequence>
<comment type="caution">
    <text evidence="2">The sequence shown here is derived from an EMBL/GenBank/DDBJ whole genome shotgun (WGS) entry which is preliminary data.</text>
</comment>
<gene>
    <name evidence="2" type="ORF">GJR99_02505</name>
</gene>
<proteinExistence type="predicted"/>